<keyword evidence="1" id="KW-0732">Signal</keyword>
<organism evidence="2 3">
    <name type="scientific">Eumeta variegata</name>
    <name type="common">Bagworm moth</name>
    <name type="synonym">Eumeta japonica</name>
    <dbReference type="NCBI Taxonomy" id="151549"/>
    <lineage>
        <taxon>Eukaryota</taxon>
        <taxon>Metazoa</taxon>
        <taxon>Ecdysozoa</taxon>
        <taxon>Arthropoda</taxon>
        <taxon>Hexapoda</taxon>
        <taxon>Insecta</taxon>
        <taxon>Pterygota</taxon>
        <taxon>Neoptera</taxon>
        <taxon>Endopterygota</taxon>
        <taxon>Lepidoptera</taxon>
        <taxon>Glossata</taxon>
        <taxon>Ditrysia</taxon>
        <taxon>Tineoidea</taxon>
        <taxon>Psychidae</taxon>
        <taxon>Oiketicinae</taxon>
        <taxon>Eumeta</taxon>
    </lineage>
</organism>
<feature type="signal peptide" evidence="1">
    <location>
        <begin position="1"/>
        <end position="17"/>
    </location>
</feature>
<name>A0A4C1VLQ0_EUMVA</name>
<evidence type="ECO:0000313" key="3">
    <source>
        <dbReference type="Proteomes" id="UP000299102"/>
    </source>
</evidence>
<evidence type="ECO:0000256" key="1">
    <source>
        <dbReference type="SAM" id="SignalP"/>
    </source>
</evidence>
<protein>
    <submittedName>
        <fullName evidence="2">Uncharacterized protein</fullName>
    </submittedName>
</protein>
<feature type="chain" id="PRO_5020031875" evidence="1">
    <location>
        <begin position="18"/>
        <end position="135"/>
    </location>
</feature>
<comment type="caution">
    <text evidence="2">The sequence shown here is derived from an EMBL/GenBank/DDBJ whole genome shotgun (WGS) entry which is preliminary data.</text>
</comment>
<dbReference type="EMBL" id="BGZK01000366">
    <property type="protein sequence ID" value="GBP39450.1"/>
    <property type="molecule type" value="Genomic_DNA"/>
</dbReference>
<keyword evidence="3" id="KW-1185">Reference proteome</keyword>
<sequence>MSVWDMWSALWATMALAQLAALLASPLEPAPPLPQGLNDTVGRTTCERVNRRNLAVKAFGITARGARSGTLMTDDRFICRGVGCKSPQIASSGDNLVAISLAASRFQIAAGAIGTRSPELCSKMKVLSISSVDRG</sequence>
<dbReference type="AlphaFoldDB" id="A0A4C1VLQ0"/>
<accession>A0A4C1VLQ0</accession>
<proteinExistence type="predicted"/>
<dbReference type="Proteomes" id="UP000299102">
    <property type="component" value="Unassembled WGS sequence"/>
</dbReference>
<gene>
    <name evidence="2" type="ORF">EVAR_23801_1</name>
</gene>
<evidence type="ECO:0000313" key="2">
    <source>
        <dbReference type="EMBL" id="GBP39450.1"/>
    </source>
</evidence>
<reference evidence="2 3" key="1">
    <citation type="journal article" date="2019" name="Commun. Biol.">
        <title>The bagworm genome reveals a unique fibroin gene that provides high tensile strength.</title>
        <authorList>
            <person name="Kono N."/>
            <person name="Nakamura H."/>
            <person name="Ohtoshi R."/>
            <person name="Tomita M."/>
            <person name="Numata K."/>
            <person name="Arakawa K."/>
        </authorList>
    </citation>
    <scope>NUCLEOTIDE SEQUENCE [LARGE SCALE GENOMIC DNA]</scope>
</reference>